<dbReference type="Proteomes" id="UP000001401">
    <property type="component" value="Chromosome"/>
</dbReference>
<accession>E6TUH8</accession>
<dbReference type="FunFam" id="3.30.428.10:FF:000007">
    <property type="entry name" value="HIT family protein"/>
    <property type="match status" value="1"/>
</dbReference>
<evidence type="ECO:0000256" key="3">
    <source>
        <dbReference type="PROSITE-ProRule" id="PRU00464"/>
    </source>
</evidence>
<keyword evidence="6" id="KW-1185">Reference proteome</keyword>
<dbReference type="EMBL" id="CP002394">
    <property type="protein sequence ID" value="ADU29734.1"/>
    <property type="molecule type" value="Genomic_DNA"/>
</dbReference>
<dbReference type="SUPFAM" id="SSF54197">
    <property type="entry name" value="HIT-like"/>
    <property type="match status" value="1"/>
</dbReference>
<organism evidence="5 6">
    <name type="scientific">Evansella cellulosilytica (strain ATCC 21833 / DSM 2522 / FERM P-1141 / JCM 9156 / N-4)</name>
    <name type="common">Bacillus cellulosilyticus</name>
    <dbReference type="NCBI Taxonomy" id="649639"/>
    <lineage>
        <taxon>Bacteria</taxon>
        <taxon>Bacillati</taxon>
        <taxon>Bacillota</taxon>
        <taxon>Bacilli</taxon>
        <taxon>Bacillales</taxon>
        <taxon>Bacillaceae</taxon>
        <taxon>Evansella</taxon>
    </lineage>
</organism>
<evidence type="ECO:0000256" key="2">
    <source>
        <dbReference type="PIRSR" id="PIRSR601310-3"/>
    </source>
</evidence>
<feature type="domain" description="HIT" evidence="4">
    <location>
        <begin position="8"/>
        <end position="116"/>
    </location>
</feature>
<protein>
    <submittedName>
        <fullName evidence="5">Histidine triad (HIT) protein</fullName>
    </submittedName>
</protein>
<feature type="active site" description="Tele-AMP-histidine intermediate" evidence="1">
    <location>
        <position position="102"/>
    </location>
</feature>
<dbReference type="GO" id="GO:0009117">
    <property type="term" value="P:nucleotide metabolic process"/>
    <property type="evidence" value="ECO:0007669"/>
    <property type="project" value="TreeGrafter"/>
</dbReference>
<dbReference type="CDD" id="cd01277">
    <property type="entry name" value="HINT_subgroup"/>
    <property type="match status" value="1"/>
</dbReference>
<dbReference type="PROSITE" id="PS51084">
    <property type="entry name" value="HIT_2"/>
    <property type="match status" value="1"/>
</dbReference>
<dbReference type="OrthoDB" id="9784774at2"/>
<dbReference type="eggNOG" id="COG0537">
    <property type="taxonomic scope" value="Bacteria"/>
</dbReference>
<dbReference type="HOGENOM" id="CLU_056776_3_2_9"/>
<dbReference type="PRINTS" id="PR00332">
    <property type="entry name" value="HISTRIAD"/>
</dbReference>
<name>E6TUH8_EVAC2</name>
<dbReference type="InterPro" id="IPR001310">
    <property type="entry name" value="Histidine_triad_HIT"/>
</dbReference>
<evidence type="ECO:0000313" key="6">
    <source>
        <dbReference type="Proteomes" id="UP000001401"/>
    </source>
</evidence>
<dbReference type="RefSeq" id="WP_013488071.1">
    <property type="nucleotide sequence ID" value="NC_014829.1"/>
</dbReference>
<dbReference type="InterPro" id="IPR039384">
    <property type="entry name" value="HINT"/>
</dbReference>
<dbReference type="STRING" id="649639.Bcell_1471"/>
<evidence type="ECO:0000256" key="1">
    <source>
        <dbReference type="PIRSR" id="PIRSR601310-1"/>
    </source>
</evidence>
<dbReference type="KEGG" id="bco:Bcell_1471"/>
<dbReference type="Gene3D" id="3.30.428.10">
    <property type="entry name" value="HIT-like"/>
    <property type="match status" value="1"/>
</dbReference>
<dbReference type="PANTHER" id="PTHR46648">
    <property type="entry name" value="HIT FAMILY PROTEIN 1"/>
    <property type="match status" value="1"/>
</dbReference>
<dbReference type="AlphaFoldDB" id="E6TUH8"/>
<evidence type="ECO:0000259" key="4">
    <source>
        <dbReference type="PROSITE" id="PS51084"/>
    </source>
</evidence>
<dbReference type="PANTHER" id="PTHR46648:SF1">
    <property type="entry name" value="ADENOSINE 5'-MONOPHOSPHORAMIDASE HNT1"/>
    <property type="match status" value="1"/>
</dbReference>
<feature type="short sequence motif" description="Histidine triad motif" evidence="2 3">
    <location>
        <begin position="100"/>
        <end position="104"/>
    </location>
</feature>
<proteinExistence type="predicted"/>
<dbReference type="InterPro" id="IPR011146">
    <property type="entry name" value="HIT-like"/>
</dbReference>
<dbReference type="InterPro" id="IPR019808">
    <property type="entry name" value="Histidine_triad_CS"/>
</dbReference>
<dbReference type="PROSITE" id="PS00892">
    <property type="entry name" value="HIT_1"/>
    <property type="match status" value="1"/>
</dbReference>
<evidence type="ECO:0000313" key="5">
    <source>
        <dbReference type="EMBL" id="ADU29734.1"/>
    </source>
</evidence>
<dbReference type="GO" id="GO:0003824">
    <property type="term" value="F:catalytic activity"/>
    <property type="evidence" value="ECO:0007669"/>
    <property type="project" value="InterPro"/>
</dbReference>
<sequence>MAKSDSCIFCKIINKDIPSAKVYEDDNVYAFLDLSQVTKGHTLVIPKNHEENVYELSEKNCEAVFKAVPKIARAIKATYEPEGLNLLNNNGEAAGQSVFHYHVHLIPRYGKGDGFGAVWHDHSKEYSNEDLQDIAKEISTKIY</sequence>
<reference evidence="5 6" key="1">
    <citation type="submission" date="2010-12" db="EMBL/GenBank/DDBJ databases">
        <title>Complete sequence of Bacillus cellulosilyticus DSM 2522.</title>
        <authorList>
            <consortium name="US DOE Joint Genome Institute"/>
            <person name="Lucas S."/>
            <person name="Copeland A."/>
            <person name="Lapidus A."/>
            <person name="Cheng J.-F."/>
            <person name="Bruce D."/>
            <person name="Goodwin L."/>
            <person name="Pitluck S."/>
            <person name="Chertkov O."/>
            <person name="Detter J.C."/>
            <person name="Han C."/>
            <person name="Tapia R."/>
            <person name="Land M."/>
            <person name="Hauser L."/>
            <person name="Jeffries C."/>
            <person name="Kyrpides N."/>
            <person name="Ivanova N."/>
            <person name="Mikhailova N."/>
            <person name="Brumm P."/>
            <person name="Mead D."/>
            <person name="Woyke T."/>
        </authorList>
    </citation>
    <scope>NUCLEOTIDE SEQUENCE [LARGE SCALE GENOMIC DNA]</scope>
    <source>
        <strain evidence="6">ATCC 21833 / DSM 2522 / FERM P-1141 / JCM 9156 / N-4</strain>
    </source>
</reference>
<gene>
    <name evidence="5" type="ordered locus">Bcell_1471</name>
</gene>
<dbReference type="InterPro" id="IPR036265">
    <property type="entry name" value="HIT-like_sf"/>
</dbReference>
<dbReference type="Pfam" id="PF01230">
    <property type="entry name" value="HIT"/>
    <property type="match status" value="1"/>
</dbReference>